<evidence type="ECO:0000256" key="10">
    <source>
        <dbReference type="ARBA" id="ARBA00022753"/>
    </source>
</evidence>
<dbReference type="EMBL" id="HG937693">
    <property type="protein sequence ID" value="CDP35740.1"/>
    <property type="molecule type" value="Genomic_DNA"/>
</dbReference>
<keyword evidence="14 22" id="KW-1133">Transmembrane helix</keyword>
<evidence type="ECO:0000256" key="19">
    <source>
        <dbReference type="ARBA" id="ARBA00024663"/>
    </source>
</evidence>
<feature type="region of interest" description="Disordered" evidence="21">
    <location>
        <begin position="511"/>
        <end position="545"/>
    </location>
</feature>
<name>A0A060T3S6_BLAAD</name>
<keyword evidence="11" id="KW-0378">Hydrolase</keyword>
<evidence type="ECO:0000256" key="22">
    <source>
        <dbReference type="SAM" id="Phobius"/>
    </source>
</evidence>
<evidence type="ECO:0000256" key="2">
    <source>
        <dbReference type="ARBA" id="ARBA00004270"/>
    </source>
</evidence>
<dbReference type="GO" id="GO:0032585">
    <property type="term" value="C:multivesicular body membrane"/>
    <property type="evidence" value="ECO:0007669"/>
    <property type="project" value="UniProtKB-SubCell"/>
</dbReference>
<comment type="similarity">
    <text evidence="4">Belongs to the AB hydrolase superfamily. Lipase family.</text>
</comment>
<dbReference type="PhylomeDB" id="A0A060T3S6"/>
<evidence type="ECO:0000256" key="1">
    <source>
        <dbReference type="ARBA" id="ARBA00001024"/>
    </source>
</evidence>
<dbReference type="GO" id="GO:0005775">
    <property type="term" value="C:vacuolar lumen"/>
    <property type="evidence" value="ECO:0007669"/>
    <property type="project" value="TreeGrafter"/>
</dbReference>
<evidence type="ECO:0000256" key="16">
    <source>
        <dbReference type="ARBA" id="ARBA00023098"/>
    </source>
</evidence>
<evidence type="ECO:0000256" key="3">
    <source>
        <dbReference type="ARBA" id="ARBA00004343"/>
    </source>
</evidence>
<dbReference type="PANTHER" id="PTHR47175">
    <property type="entry name" value="LIPASE ATG15-RELATED"/>
    <property type="match status" value="1"/>
</dbReference>
<evidence type="ECO:0000259" key="23">
    <source>
        <dbReference type="Pfam" id="PF01764"/>
    </source>
</evidence>
<dbReference type="GO" id="GO:0034727">
    <property type="term" value="P:piecemeal microautophagy of the nucleus"/>
    <property type="evidence" value="ECO:0007669"/>
    <property type="project" value="TreeGrafter"/>
</dbReference>
<dbReference type="EC" id="3.1.1.3" evidence="6"/>
<dbReference type="GO" id="GO:0004806">
    <property type="term" value="F:triacylglycerol lipase activity"/>
    <property type="evidence" value="ECO:0007669"/>
    <property type="project" value="UniProtKB-EC"/>
</dbReference>
<dbReference type="AlphaFoldDB" id="A0A060T3S6"/>
<dbReference type="InterPro" id="IPR050805">
    <property type="entry name" value="ATG15_Lipase"/>
</dbReference>
<evidence type="ECO:0000256" key="4">
    <source>
        <dbReference type="ARBA" id="ARBA00010701"/>
    </source>
</evidence>
<protein>
    <recommendedName>
        <fullName evidence="7">Putative lipase ATG15</fullName>
        <ecNumber evidence="6">3.1.1.3</ecNumber>
    </recommendedName>
    <alternativeName>
        <fullName evidence="20">Autophagy-related protein 15</fullName>
    </alternativeName>
    <alternativeName>
        <fullName evidence="8">Putative lipase atg15</fullName>
    </alternativeName>
</protein>
<evidence type="ECO:0000256" key="21">
    <source>
        <dbReference type="SAM" id="MobiDB-lite"/>
    </source>
</evidence>
<keyword evidence="18" id="KW-0325">Glycoprotein</keyword>
<gene>
    <name evidence="24" type="ORF">GNLVRS02_ARAD1C42372g</name>
</gene>
<dbReference type="Gene3D" id="3.40.50.1820">
    <property type="entry name" value="alpha/beta hydrolase"/>
    <property type="match status" value="1"/>
</dbReference>
<comment type="catalytic activity">
    <reaction evidence="1">
        <text>a triacylglycerol + H2O = a diacylglycerol + a fatty acid + H(+)</text>
        <dbReference type="Rhea" id="RHEA:12044"/>
        <dbReference type="ChEBI" id="CHEBI:15377"/>
        <dbReference type="ChEBI" id="CHEBI:15378"/>
        <dbReference type="ChEBI" id="CHEBI:17855"/>
        <dbReference type="ChEBI" id="CHEBI:18035"/>
        <dbReference type="ChEBI" id="CHEBI:28868"/>
        <dbReference type="EC" id="3.1.1.3"/>
    </reaction>
</comment>
<evidence type="ECO:0000256" key="17">
    <source>
        <dbReference type="ARBA" id="ARBA00023136"/>
    </source>
</evidence>
<keyword evidence="15" id="KW-0072">Autophagy</keyword>
<reference evidence="24" key="1">
    <citation type="submission" date="2014-02" db="EMBL/GenBank/DDBJ databases">
        <authorList>
            <person name="Genoscope - CEA"/>
        </authorList>
    </citation>
    <scope>NUCLEOTIDE SEQUENCE</scope>
    <source>
        <strain evidence="24">LS3</strain>
    </source>
</reference>
<evidence type="ECO:0000256" key="13">
    <source>
        <dbReference type="ARBA" id="ARBA00022968"/>
    </source>
</evidence>
<evidence type="ECO:0000313" key="24">
    <source>
        <dbReference type="EMBL" id="CDP35740.1"/>
    </source>
</evidence>
<dbReference type="FunFam" id="3.40.50.1820:FF:000129">
    <property type="entry name" value="Autophagy related lipase Atg15, putative"/>
    <property type="match status" value="1"/>
</dbReference>
<dbReference type="InterPro" id="IPR029058">
    <property type="entry name" value="AB_hydrolase_fold"/>
</dbReference>
<dbReference type="PANTHER" id="PTHR47175:SF2">
    <property type="entry name" value="LIPASE ATG15-RELATED"/>
    <property type="match status" value="1"/>
</dbReference>
<keyword evidence="10" id="KW-0967">Endosome</keyword>
<evidence type="ECO:0000256" key="6">
    <source>
        <dbReference type="ARBA" id="ARBA00013279"/>
    </source>
</evidence>
<evidence type="ECO:0000256" key="14">
    <source>
        <dbReference type="ARBA" id="ARBA00022989"/>
    </source>
</evidence>
<dbReference type="Pfam" id="PF01764">
    <property type="entry name" value="Lipase_3"/>
    <property type="match status" value="1"/>
</dbReference>
<keyword evidence="17 22" id="KW-0472">Membrane</keyword>
<comment type="subcellular location">
    <subcellularLocation>
        <location evidence="3">Endosome</location>
        <location evidence="3">Multivesicular body membrane</location>
        <topology evidence="3">Single-pass type II membrane protein</topology>
    </subcellularLocation>
    <subcellularLocation>
        <location evidence="2">Prevacuolar compartment membrane</location>
        <topology evidence="2">Single-pass type II membrane protein</topology>
    </subcellularLocation>
</comment>
<organism evidence="24">
    <name type="scientific">Blastobotrys adeninivorans</name>
    <name type="common">Yeast</name>
    <name type="synonym">Arxula adeninivorans</name>
    <dbReference type="NCBI Taxonomy" id="409370"/>
    <lineage>
        <taxon>Eukaryota</taxon>
        <taxon>Fungi</taxon>
        <taxon>Dikarya</taxon>
        <taxon>Ascomycota</taxon>
        <taxon>Saccharomycotina</taxon>
        <taxon>Dipodascomycetes</taxon>
        <taxon>Dipodascales</taxon>
        <taxon>Trichomonascaceae</taxon>
        <taxon>Blastobotrys</taxon>
    </lineage>
</organism>
<keyword evidence="13" id="KW-0735">Signal-anchor</keyword>
<keyword evidence="9 22" id="KW-0812">Transmembrane</keyword>
<evidence type="ECO:0000256" key="12">
    <source>
        <dbReference type="ARBA" id="ARBA00022963"/>
    </source>
</evidence>
<comment type="subunit">
    <text evidence="5">Binds to both phosphatidylinositol (PI) and phosphatidylinositol 3,5-bisphosphate (PIP2).</text>
</comment>
<evidence type="ECO:0000256" key="7">
    <source>
        <dbReference type="ARBA" id="ARBA00018542"/>
    </source>
</evidence>
<dbReference type="SUPFAM" id="SSF53474">
    <property type="entry name" value="alpha/beta-Hydrolases"/>
    <property type="match status" value="1"/>
</dbReference>
<evidence type="ECO:0000256" key="5">
    <source>
        <dbReference type="ARBA" id="ARBA00011137"/>
    </source>
</evidence>
<accession>A0A060T3S6</accession>
<dbReference type="GO" id="GO:0004620">
    <property type="term" value="F:phospholipase activity"/>
    <property type="evidence" value="ECO:0007669"/>
    <property type="project" value="TreeGrafter"/>
</dbReference>
<keyword evidence="12" id="KW-0442">Lipid degradation</keyword>
<dbReference type="GO" id="GO:0006660">
    <property type="term" value="P:phosphatidylserine catabolic process"/>
    <property type="evidence" value="ECO:0007669"/>
    <property type="project" value="TreeGrafter"/>
</dbReference>
<reference evidence="24" key="2">
    <citation type="submission" date="2014-06" db="EMBL/GenBank/DDBJ databases">
        <title>The complete genome of Blastobotrys (Arxula) adeninivorans LS3 - a yeast of biotechnological interest.</title>
        <authorList>
            <person name="Kunze G."/>
            <person name="Gaillardin C."/>
            <person name="Czernicka M."/>
            <person name="Durrens P."/>
            <person name="Martin T."/>
            <person name="Boer E."/>
            <person name="Gabaldon T."/>
            <person name="Cruz J."/>
            <person name="Talla E."/>
            <person name="Marck C."/>
            <person name="Goffeau A."/>
            <person name="Barbe V."/>
            <person name="Baret P."/>
            <person name="Baronian K."/>
            <person name="Beier S."/>
            <person name="Bleykasten C."/>
            <person name="Bode R."/>
            <person name="Casaregola S."/>
            <person name="Despons L."/>
            <person name="Fairhead C."/>
            <person name="Giersberg M."/>
            <person name="Gierski P."/>
            <person name="Hahnel U."/>
            <person name="Hartmann A."/>
            <person name="Jankowska D."/>
            <person name="Jubin C."/>
            <person name="Jung P."/>
            <person name="Lafontaine I."/>
            <person name="Leh-Louis V."/>
            <person name="Lemaire M."/>
            <person name="Marcet-Houben M."/>
            <person name="Mascher M."/>
            <person name="Morel G."/>
            <person name="Richard G.-F."/>
            <person name="Riechen J."/>
            <person name="Sacerdot C."/>
            <person name="Sarkar A."/>
            <person name="Savel G."/>
            <person name="Schacherer J."/>
            <person name="Sherman D."/>
            <person name="Straub M.-L."/>
            <person name="Stein N."/>
            <person name="Thierry A."/>
            <person name="Trautwein-Schult A."/>
            <person name="Westhof E."/>
            <person name="Worch S."/>
            <person name="Dujon B."/>
            <person name="Souciet J.-L."/>
            <person name="Wincker P."/>
            <person name="Scholz U."/>
            <person name="Neuveglise N."/>
        </authorList>
    </citation>
    <scope>NUCLEOTIDE SEQUENCE</scope>
    <source>
        <strain evidence="24">LS3</strain>
    </source>
</reference>
<dbReference type="GO" id="GO:0046461">
    <property type="term" value="P:neutral lipid catabolic process"/>
    <property type="evidence" value="ECO:0007669"/>
    <property type="project" value="TreeGrafter"/>
</dbReference>
<evidence type="ECO:0000256" key="8">
    <source>
        <dbReference type="ARBA" id="ARBA00019241"/>
    </source>
</evidence>
<proteinExistence type="inferred from homology"/>
<comment type="function">
    <text evidence="19">Lipase which is essential for lysis of subvacuolar cytoplasm to vacuole targeted bodies and intravacuolar autophagic bodies. Involved in the lysis of intravacuolar multivesicular body (MVB) vesicles. The intravacuolar membrane disintegration by ATG15 is critical to life span extension.</text>
</comment>
<feature type="transmembrane region" description="Helical" evidence="22">
    <location>
        <begin position="20"/>
        <end position="39"/>
    </location>
</feature>
<evidence type="ECO:0000256" key="20">
    <source>
        <dbReference type="ARBA" id="ARBA00029828"/>
    </source>
</evidence>
<keyword evidence="16" id="KW-0443">Lipid metabolism</keyword>
<evidence type="ECO:0000256" key="9">
    <source>
        <dbReference type="ARBA" id="ARBA00022692"/>
    </source>
</evidence>
<feature type="domain" description="Fungal lipase-type" evidence="23">
    <location>
        <begin position="303"/>
        <end position="340"/>
    </location>
</feature>
<evidence type="ECO:0000256" key="15">
    <source>
        <dbReference type="ARBA" id="ARBA00023006"/>
    </source>
</evidence>
<evidence type="ECO:0000256" key="11">
    <source>
        <dbReference type="ARBA" id="ARBA00022801"/>
    </source>
</evidence>
<dbReference type="GO" id="GO:0034496">
    <property type="term" value="P:multivesicular body membrane disassembly"/>
    <property type="evidence" value="ECO:0007669"/>
    <property type="project" value="TreeGrafter"/>
</dbReference>
<evidence type="ECO:0000256" key="18">
    <source>
        <dbReference type="ARBA" id="ARBA00023180"/>
    </source>
</evidence>
<sequence>MEPWPGPRRRTGPHLGRNGALVLLAFLTVCIYAYFVYLGQGSPPVYGPNTGQGDSLHDLKAFDANAVGQLSARPNSFSLRHVLHRNTHDKAHGRLDITQEWIDGRLEALDADSVAAAEVATRNYALSEVPKVIRRMSNRDSDFVESYLEFARTNPSIAQTIEFDWVDEAVLVPNMTDKATELSLASMVQDAYVELPHTGDWINVSAPFNLSESIGWMGDGIRGHVFADDANSTVILSIKGTSAAIFDSGGSTAPNDKINDNLLFSCCCARISYLWNTVCDCYTGDSYTCNATCLENELYREDRYYRAVLDIYRNVSSLYPTSNIWVTGHSLGGSLSTLLGRTFGLPAVGFEAPGELLASRRLHLPMPPGVPPWEDHIWHIGHTADPVFMGVCNGAGSSCWIGGYAMETRCHTGLQCVYDVVEDKGWHVSLINHRILVVYNDILTQYNHTAECKVPPPCEDCFNWKFIPADPDPGVPTPTSISTSTSSTTTCHSRNWYGACLDPTTTTTTTPITKTTGKTTTTTRPATTTATTTRTTTATTTPTLCPNPTGTPLPPHCVERTWYGWCKRYGCD</sequence>
<dbReference type="InterPro" id="IPR002921">
    <property type="entry name" value="Fungal_lipase-type"/>
</dbReference>